<reference evidence="1" key="1">
    <citation type="submission" date="2025-08" db="UniProtKB">
        <authorList>
            <consortium name="Ensembl"/>
        </authorList>
    </citation>
    <scope>IDENTIFICATION</scope>
</reference>
<dbReference type="AlphaFoldDB" id="A0A7M4F5A5"/>
<dbReference type="Pfam" id="PF15046">
    <property type="entry name" value="DUF4532"/>
    <property type="match status" value="1"/>
</dbReference>
<evidence type="ECO:0000313" key="1">
    <source>
        <dbReference type="Ensembl" id="ENSCPRP00005018775.1"/>
    </source>
</evidence>
<dbReference type="PANTHER" id="PTHR35156:SF1">
    <property type="entry name" value="TESTIS-EXPRESSED PROTEIN 52"/>
    <property type="match status" value="1"/>
</dbReference>
<evidence type="ECO:0000313" key="2">
    <source>
        <dbReference type="Proteomes" id="UP000594220"/>
    </source>
</evidence>
<dbReference type="Ensembl" id="ENSCPRT00005021980.1">
    <property type="protein sequence ID" value="ENSCPRP00005018775.1"/>
    <property type="gene ID" value="ENSCPRG00005013142.1"/>
</dbReference>
<organism evidence="1 2">
    <name type="scientific">Crocodylus porosus</name>
    <name type="common">Saltwater crocodile</name>
    <name type="synonym">Estuarine crocodile</name>
    <dbReference type="NCBI Taxonomy" id="8502"/>
    <lineage>
        <taxon>Eukaryota</taxon>
        <taxon>Metazoa</taxon>
        <taxon>Chordata</taxon>
        <taxon>Craniata</taxon>
        <taxon>Vertebrata</taxon>
        <taxon>Euteleostomi</taxon>
        <taxon>Archelosauria</taxon>
        <taxon>Archosauria</taxon>
        <taxon>Crocodylia</taxon>
        <taxon>Longirostres</taxon>
        <taxon>Crocodylidae</taxon>
        <taxon>Crocodylus</taxon>
    </lineage>
</organism>
<accession>A0A7M4F5A5</accession>
<dbReference type="InterPro" id="IPR029206">
    <property type="entry name" value="DUF4532"/>
</dbReference>
<dbReference type="GeneTree" id="ENSGT00390000006066"/>
<protein>
    <submittedName>
        <fullName evidence="1">Testis expressed 52</fullName>
    </submittedName>
</protein>
<dbReference type="OMA" id="QHTWGFH"/>
<name>A0A7M4F5A5_CROPO</name>
<reference evidence="1" key="2">
    <citation type="submission" date="2025-09" db="UniProtKB">
        <authorList>
            <consortium name="Ensembl"/>
        </authorList>
    </citation>
    <scope>IDENTIFICATION</scope>
</reference>
<dbReference type="Proteomes" id="UP000594220">
    <property type="component" value="Unplaced"/>
</dbReference>
<keyword evidence="2" id="KW-1185">Reference proteome</keyword>
<proteinExistence type="predicted"/>
<gene>
    <name evidence="1" type="primary">TEX52</name>
</gene>
<dbReference type="PANTHER" id="PTHR35156">
    <property type="entry name" value="TESTIS-EXPRESSED PROTEIN 52"/>
    <property type="match status" value="1"/>
</dbReference>
<sequence length="268" mass="31600">ITYEMNTWAEREFLCKDKHISWPGFSPRPFHRLAIARPPCTNTKIKVHQKLCSSWKDASHWHLWGYHTWLDIGRLPPLFPTRPDVPYDSHVWRWITAPSTYWMSHTLVPPPSRMNENTYLKLINEGGVFMDQRQKERAVAQMQKEFLKFEQQKMRTECRAPSLDYMGKTSPPKDIKWYRYITSGTGLRSHWVPPQPVRPAPKDSWDWPCPDLQPHYQDTALRFALRNSSPIYQELVEKYQQLVLPGNKLGTLVLPARTQHEQRANTPV</sequence>